<dbReference type="InterPro" id="IPR018108">
    <property type="entry name" value="MCP_transmembrane"/>
</dbReference>
<dbReference type="EMBL" id="JU967326">
    <property type="protein sequence ID" value="AFJ68823.1"/>
    <property type="molecule type" value="mRNA"/>
</dbReference>
<comment type="subcellular location">
    <subcellularLocation>
        <location evidence="1">Membrane</location>
        <topology evidence="1">Multi-pass membrane protein</topology>
    </subcellularLocation>
</comment>
<dbReference type="InterPro" id="IPR023395">
    <property type="entry name" value="MCP_dom_sf"/>
</dbReference>
<dbReference type="PANTHER" id="PTHR47567:SF1">
    <property type="entry name" value="NAD-DEPENDENT EPIMERASE_DEHYDRATASE DOMAIN-CONTAINING PROTEIN"/>
    <property type="match status" value="1"/>
</dbReference>
<evidence type="ECO:0000256" key="1">
    <source>
        <dbReference type="ARBA" id="ARBA00004141"/>
    </source>
</evidence>
<evidence type="ECO:0000256" key="3">
    <source>
        <dbReference type="ARBA" id="ARBA00023136"/>
    </source>
</evidence>
<proteinExistence type="evidence at transcript level"/>
<keyword evidence="5" id="KW-1133">Transmembrane helix</keyword>
<feature type="transmembrane region" description="Helical" evidence="5">
    <location>
        <begin position="32"/>
        <end position="53"/>
    </location>
</feature>
<sequence length="302" mass="32394">MAAAAPSSPSPSSMEKPKPNVGEILKKSAMRALGGGISGAAAMGINVGALMWLRTTVNYQYRNGTTMRVALKTLYADGGIPRFYQGLLPALVQGPASRFGDTAANAGVITLLDSFDETKDLPVLVKTAAASATAASWRIFLMPVDTLKTIKQVEGKDGFKVLMAKMKTHGPGVMYHGALAAFAANLLGHYPWFATYNYLQENLPKTDDFKMKLCRNAVIGFCSSAISDTVSNSVRVVKVYKQANSEHIAYPDAVRRIIAADGLVGLFGRGLSTKIFANGLQGLVFSVLWKLIDDQLKSKAHM</sequence>
<feature type="region of interest" description="Disordered" evidence="4">
    <location>
        <begin position="1"/>
        <end position="20"/>
    </location>
</feature>
<gene>
    <name evidence="6" type="ORF">NGATSA_3015000</name>
</gene>
<keyword evidence="2 5" id="KW-0812">Transmembrane</keyword>
<dbReference type="Pfam" id="PF00153">
    <property type="entry name" value="Mito_carr"/>
    <property type="match status" value="2"/>
</dbReference>
<evidence type="ECO:0000313" key="6">
    <source>
        <dbReference type="EMBL" id="AFJ68823.1"/>
    </source>
</evidence>
<protein>
    <submittedName>
        <fullName evidence="6">Mitochondrial carrier domain-containing protein</fullName>
    </submittedName>
</protein>
<name>I2CPJ0_NANGC</name>
<accession>I2CPJ0</accession>
<keyword evidence="3 5" id="KW-0472">Membrane</keyword>
<organism evidence="6">
    <name type="scientific">Nannochloropsis gaditana (strain CCMP526)</name>
    <name type="common">Green microalga</name>
    <name type="synonym">Microchloropsis gaditana</name>
    <dbReference type="NCBI Taxonomy" id="1093141"/>
    <lineage>
        <taxon>Eukaryota</taxon>
        <taxon>Sar</taxon>
        <taxon>Stramenopiles</taxon>
        <taxon>Ochrophyta</taxon>
        <taxon>Eustigmatophyceae</taxon>
        <taxon>Eustigmatales</taxon>
        <taxon>Monodopsidaceae</taxon>
        <taxon>Nannochloropsis</taxon>
    </lineage>
</organism>
<feature type="transmembrane region" description="Helical" evidence="5">
    <location>
        <begin position="173"/>
        <end position="193"/>
    </location>
</feature>
<reference evidence="6" key="2">
    <citation type="journal article" date="2012" name="Nat. Commun.">
        <title>Draft genome sequence and genetic transformation of the oleaginous alga Nannochloropis gaditana.</title>
        <authorList>
            <person name="Radakovits R."/>
            <person name="Jinkerson R.E."/>
            <person name="Fuerstenberg S.I."/>
            <person name="Tae H."/>
            <person name="Settlage R.E."/>
            <person name="Boore J.L."/>
            <person name="Posewitz M.C."/>
        </authorList>
    </citation>
    <scope>NUCLEOTIDE SEQUENCE</scope>
    <source>
        <strain evidence="6">CCMP526</strain>
    </source>
</reference>
<dbReference type="Gene3D" id="1.50.40.10">
    <property type="entry name" value="Mitochondrial carrier domain"/>
    <property type="match status" value="1"/>
</dbReference>
<feature type="compositionally biased region" description="Low complexity" evidence="4">
    <location>
        <begin position="1"/>
        <end position="13"/>
    </location>
</feature>
<evidence type="ECO:0000256" key="2">
    <source>
        <dbReference type="ARBA" id="ARBA00022692"/>
    </source>
</evidence>
<evidence type="ECO:0000256" key="4">
    <source>
        <dbReference type="SAM" id="MobiDB-lite"/>
    </source>
</evidence>
<reference evidence="6" key="1">
    <citation type="journal article" date="2012" name="Bioengineered">
        <title>Additional insights into the genome of the oleaginous model alga Nannochloropsis gaditana.</title>
        <authorList>
            <person name="Jinkerson R.E."/>
            <person name="Radakovits R."/>
            <person name="Posewitz M.C."/>
        </authorList>
    </citation>
    <scope>NUCLEOTIDE SEQUENCE</scope>
    <source>
        <strain evidence="6">CCMP526</strain>
    </source>
</reference>
<dbReference type="GO" id="GO:0016020">
    <property type="term" value="C:membrane"/>
    <property type="evidence" value="ECO:0007669"/>
    <property type="project" value="UniProtKB-SubCell"/>
</dbReference>
<dbReference type="PANTHER" id="PTHR47567">
    <property type="entry name" value="MITOCHONDRIAL SUBSTRATE/SOLUTE CARRIER"/>
    <property type="match status" value="1"/>
</dbReference>
<dbReference type="SUPFAM" id="SSF103506">
    <property type="entry name" value="Mitochondrial carrier"/>
    <property type="match status" value="1"/>
</dbReference>
<evidence type="ECO:0000256" key="5">
    <source>
        <dbReference type="SAM" id="Phobius"/>
    </source>
</evidence>
<dbReference type="AlphaFoldDB" id="I2CPJ0"/>